<name>A0A5J4Z6K0_PORPP</name>
<dbReference type="PANTHER" id="PTHR32494">
    <property type="entry name" value="ALLANTOATE DEIMINASE-RELATED"/>
    <property type="match status" value="1"/>
</dbReference>
<evidence type="ECO:0000256" key="3">
    <source>
        <dbReference type="ARBA" id="ARBA00022723"/>
    </source>
</evidence>
<protein>
    <submittedName>
        <fullName evidence="6">Allantoate deiminase 1</fullName>
    </submittedName>
</protein>
<comment type="cofactor">
    <cofactor evidence="1">
        <name>Mn(2+)</name>
        <dbReference type="ChEBI" id="CHEBI:29035"/>
    </cofactor>
</comment>
<evidence type="ECO:0000256" key="5">
    <source>
        <dbReference type="ARBA" id="ARBA00023211"/>
    </source>
</evidence>
<dbReference type="Gene3D" id="3.40.630.10">
    <property type="entry name" value="Zn peptidases"/>
    <property type="match status" value="1"/>
</dbReference>
<evidence type="ECO:0000256" key="2">
    <source>
        <dbReference type="ARBA" id="ARBA00011738"/>
    </source>
</evidence>
<evidence type="ECO:0000313" key="7">
    <source>
        <dbReference type="Proteomes" id="UP000324585"/>
    </source>
</evidence>
<keyword evidence="5" id="KW-0464">Manganese</keyword>
<dbReference type="InterPro" id="IPR002933">
    <property type="entry name" value="Peptidase_M20"/>
</dbReference>
<dbReference type="GO" id="GO:0046872">
    <property type="term" value="F:metal ion binding"/>
    <property type="evidence" value="ECO:0007669"/>
    <property type="project" value="UniProtKB-KW"/>
</dbReference>
<reference evidence="7" key="1">
    <citation type="journal article" date="2019" name="Nat. Commun.">
        <title>Expansion of phycobilisome linker gene families in mesophilic red algae.</title>
        <authorList>
            <person name="Lee J."/>
            <person name="Kim D."/>
            <person name="Bhattacharya D."/>
            <person name="Yoon H.S."/>
        </authorList>
    </citation>
    <scope>NUCLEOTIDE SEQUENCE [LARGE SCALE GENOMIC DNA]</scope>
    <source>
        <strain evidence="7">CCMP 1328</strain>
    </source>
</reference>
<evidence type="ECO:0000256" key="1">
    <source>
        <dbReference type="ARBA" id="ARBA00001936"/>
    </source>
</evidence>
<dbReference type="OMA" id="CSSGVWA"/>
<dbReference type="NCBIfam" id="TIGR01879">
    <property type="entry name" value="hydantase"/>
    <property type="match status" value="1"/>
</dbReference>
<dbReference type="Gene3D" id="3.30.70.360">
    <property type="match status" value="1"/>
</dbReference>
<gene>
    <name evidence="6" type="ORF">FVE85_6901</name>
</gene>
<dbReference type="Proteomes" id="UP000324585">
    <property type="component" value="Unassembled WGS sequence"/>
</dbReference>
<dbReference type="GO" id="GO:0016813">
    <property type="term" value="F:hydrolase activity, acting on carbon-nitrogen (but not peptide) bonds, in linear amidines"/>
    <property type="evidence" value="ECO:0007669"/>
    <property type="project" value="InterPro"/>
</dbReference>
<dbReference type="EMBL" id="VRMN01000001">
    <property type="protein sequence ID" value="KAA8499316.1"/>
    <property type="molecule type" value="Genomic_DNA"/>
</dbReference>
<sequence>MAAMASSSPSPSPSPSPPSSAASLMSALKLLMLVMCPVLVALAVAHGKVILGLLNGDLGAWQSRRERLSLGWGYSRGAGIKGSRYAASHALCTPENVTFCLKYVVPKQQHVRSNWTAIDSHLQSCDADFVMGKMLQGRLSELASVSEPVQKDEMVCATGDCGRRRQPRSRPYLSTSGSAAALLVWEYMTDAGMDTRIDAVGNVIGLHTATPAPESASRNRSVLILGSHHDTVNDAGALDGSYGVLASIAVVHMLACNRKSRSQASDDPSSFLDFDIQVVAFDDEEGNNRFGTTNTGAKVFAGMLQAPGLAEAYLNKYPAFALALGDRMRLVLGIAAGENGDLAEVIRACGTNQLAIWEQSRSLGFVELHIEQGPVLDREREPAGVVSFINGQSRLTAAFTGRSAHAGTVPMVLRSDALVAAAKTVVAAESIAKSTEHLVATVGDLRVQDAASNTVPGNVHMTLDVRSPDDALRQGAVDKIIALGGSAAASAGVHVDFRMMHEAAAVQMDTTLQAVLQEAMTNVNTREQRSFTPRPLNSGAGHDAMIIANVTPVAMLFVRCKDGVSHHPDEYADPVDLAYGAHVLLESIRLMDAHHKHRRMNL</sequence>
<keyword evidence="4" id="KW-0378">Hydrolase</keyword>
<keyword evidence="7" id="KW-1185">Reference proteome</keyword>
<comment type="subunit">
    <text evidence="2">Homodimer.</text>
</comment>
<organism evidence="6 7">
    <name type="scientific">Porphyridium purpureum</name>
    <name type="common">Red alga</name>
    <name type="synonym">Porphyridium cruentum</name>
    <dbReference type="NCBI Taxonomy" id="35688"/>
    <lineage>
        <taxon>Eukaryota</taxon>
        <taxon>Rhodophyta</taxon>
        <taxon>Bangiophyceae</taxon>
        <taxon>Porphyridiales</taxon>
        <taxon>Porphyridiaceae</taxon>
        <taxon>Porphyridium</taxon>
    </lineage>
</organism>
<keyword evidence="3" id="KW-0479">Metal-binding</keyword>
<dbReference type="Pfam" id="PF01546">
    <property type="entry name" value="Peptidase_M20"/>
    <property type="match status" value="1"/>
</dbReference>
<dbReference type="InterPro" id="IPR036264">
    <property type="entry name" value="Bact_exopeptidase_dim_dom"/>
</dbReference>
<dbReference type="SUPFAM" id="SSF53187">
    <property type="entry name" value="Zn-dependent exopeptidases"/>
    <property type="match status" value="1"/>
</dbReference>
<dbReference type="SUPFAM" id="SSF55031">
    <property type="entry name" value="Bacterial exopeptidase dimerisation domain"/>
    <property type="match status" value="1"/>
</dbReference>
<accession>A0A5J4Z6K0</accession>
<proteinExistence type="predicted"/>
<comment type="caution">
    <text evidence="6">The sequence shown here is derived from an EMBL/GenBank/DDBJ whole genome shotgun (WGS) entry which is preliminary data.</text>
</comment>
<evidence type="ECO:0000313" key="6">
    <source>
        <dbReference type="EMBL" id="KAA8499316.1"/>
    </source>
</evidence>
<dbReference type="InterPro" id="IPR010158">
    <property type="entry name" value="Amidase_Cbmase"/>
</dbReference>
<evidence type="ECO:0000256" key="4">
    <source>
        <dbReference type="ARBA" id="ARBA00022801"/>
    </source>
</evidence>
<dbReference type="AlphaFoldDB" id="A0A5J4Z6K0"/>
<dbReference type="OrthoDB" id="4676at2759"/>
<dbReference type="PANTHER" id="PTHR32494:SF19">
    <property type="entry name" value="ALLANTOATE DEIMINASE-RELATED"/>
    <property type="match status" value="1"/>
</dbReference>